<reference evidence="4" key="1">
    <citation type="submission" date="2016-06" db="UniProtKB">
        <authorList>
            <consortium name="WormBaseParasite"/>
        </authorList>
    </citation>
    <scope>IDENTIFICATION</scope>
</reference>
<dbReference type="EMBL" id="UYRT01090429">
    <property type="protein sequence ID" value="VDN36037.1"/>
    <property type="molecule type" value="Genomic_DNA"/>
</dbReference>
<dbReference type="InterPro" id="IPR027417">
    <property type="entry name" value="P-loop_NTPase"/>
</dbReference>
<evidence type="ECO:0000256" key="1">
    <source>
        <dbReference type="SAM" id="MobiDB-lite"/>
    </source>
</evidence>
<sequence>MPFPVEAVASGKEFQKAHGDAKQTTTSNVKVEFLNQLRSLVEKLLNPRNVVVKQISGREKTCRELVDYFKVSFFFVNVVK</sequence>
<dbReference type="Proteomes" id="UP000271098">
    <property type="component" value="Unassembled WGS sequence"/>
</dbReference>
<proteinExistence type="predicted"/>
<dbReference type="Gene3D" id="3.40.50.300">
    <property type="entry name" value="P-loop containing nucleotide triphosphate hydrolases"/>
    <property type="match status" value="1"/>
</dbReference>
<evidence type="ECO:0000313" key="2">
    <source>
        <dbReference type="EMBL" id="VDN36037.1"/>
    </source>
</evidence>
<protein>
    <submittedName>
        <fullName evidence="4">CRM domain-containing protein</fullName>
    </submittedName>
</protein>
<gene>
    <name evidence="2" type="ORF">GPUH_LOCUS20436</name>
</gene>
<reference evidence="2 3" key="2">
    <citation type="submission" date="2018-11" db="EMBL/GenBank/DDBJ databases">
        <authorList>
            <consortium name="Pathogen Informatics"/>
        </authorList>
    </citation>
    <scope>NUCLEOTIDE SEQUENCE [LARGE SCALE GENOMIC DNA]</scope>
</reference>
<feature type="region of interest" description="Disordered" evidence="1">
    <location>
        <begin position="1"/>
        <end position="21"/>
    </location>
</feature>
<evidence type="ECO:0000313" key="3">
    <source>
        <dbReference type="Proteomes" id="UP000271098"/>
    </source>
</evidence>
<evidence type="ECO:0000313" key="4">
    <source>
        <dbReference type="WBParaSite" id="GPUH_0002045901-mRNA-1"/>
    </source>
</evidence>
<keyword evidence="3" id="KW-1185">Reference proteome</keyword>
<organism evidence="4">
    <name type="scientific">Gongylonema pulchrum</name>
    <dbReference type="NCBI Taxonomy" id="637853"/>
    <lineage>
        <taxon>Eukaryota</taxon>
        <taxon>Metazoa</taxon>
        <taxon>Ecdysozoa</taxon>
        <taxon>Nematoda</taxon>
        <taxon>Chromadorea</taxon>
        <taxon>Rhabditida</taxon>
        <taxon>Spirurina</taxon>
        <taxon>Spiruromorpha</taxon>
        <taxon>Spiruroidea</taxon>
        <taxon>Gongylonematidae</taxon>
        <taxon>Gongylonema</taxon>
    </lineage>
</organism>
<name>A0A183EHJ3_9BILA</name>
<dbReference type="OrthoDB" id="7788754at2759"/>
<accession>A0A183EHJ3</accession>
<dbReference type="WBParaSite" id="GPUH_0002045901-mRNA-1">
    <property type="protein sequence ID" value="GPUH_0002045901-mRNA-1"/>
    <property type="gene ID" value="GPUH_0002045901"/>
</dbReference>
<dbReference type="AlphaFoldDB" id="A0A183EHJ3"/>